<proteinExistence type="predicted"/>
<dbReference type="RefSeq" id="WP_369776323.1">
    <property type="nucleotide sequence ID" value="NZ_CP165727.1"/>
</dbReference>
<feature type="domain" description="Thiopeptide-type bacteriocin biosynthesis" evidence="1">
    <location>
        <begin position="61"/>
        <end position="316"/>
    </location>
</feature>
<protein>
    <submittedName>
        <fullName evidence="2">Thiopeptide-type bacteriocin biosynthesis protein</fullName>
    </submittedName>
</protein>
<dbReference type="EMBL" id="CP165727">
    <property type="protein sequence ID" value="XDV61551.1"/>
    <property type="molecule type" value="Genomic_DNA"/>
</dbReference>
<dbReference type="NCBIfam" id="TIGR03891">
    <property type="entry name" value="thiopep_ocin"/>
    <property type="match status" value="1"/>
</dbReference>
<dbReference type="Pfam" id="PF14028">
    <property type="entry name" value="Lant_dehydr_C"/>
    <property type="match status" value="1"/>
</dbReference>
<sequence>MNILYPSLQTEDAVLAVLAGQPVPDVAARTGIAPEELGDAVALYRAAGRDALAGQAARLDWYQVRIEFPDWSRCEDTAAPLARRLANAKAAGLIGAWWFVRKAPHWRLRALPGPHGPDRLRHVLAGILNALVKHRTITSWWQTVYEPEIPALGGPAVMEVAHALFHADSAHVLDHIQNTEPPMGRRELSVLLLCALFRAARQEWFEQGDVWDKVSRLRPLPVDVTTTQLAELSHGLRTLMNADPSPLLAPGGALEAVAPWLDAFETTGRALGEAATAGTLERGLRQVLAHHVIFHWNRFGLTPRTQALIAHAATRTVLNPASALSGGSR</sequence>
<reference evidence="2" key="1">
    <citation type="submission" date="2024-08" db="EMBL/GenBank/DDBJ databases">
        <authorList>
            <person name="Yu S.T."/>
        </authorList>
    </citation>
    <scope>NUCLEOTIDE SEQUENCE</scope>
    <source>
        <strain evidence="2">R33</strain>
    </source>
</reference>
<accession>A0AB39XXK6</accession>
<name>A0AB39XXK6_9ACTN</name>
<gene>
    <name evidence="2" type="ORF">AB5J51_00350</name>
</gene>
<evidence type="ECO:0000259" key="1">
    <source>
        <dbReference type="Pfam" id="PF14028"/>
    </source>
</evidence>
<dbReference type="AlphaFoldDB" id="A0AB39XXK6"/>
<organism evidence="2">
    <name type="scientific">Streptomyces sp. R33</name>
    <dbReference type="NCBI Taxonomy" id="3238629"/>
    <lineage>
        <taxon>Bacteria</taxon>
        <taxon>Bacillati</taxon>
        <taxon>Actinomycetota</taxon>
        <taxon>Actinomycetes</taxon>
        <taxon>Kitasatosporales</taxon>
        <taxon>Streptomycetaceae</taxon>
        <taxon>Streptomyces</taxon>
    </lineage>
</organism>
<dbReference type="InterPro" id="IPR023809">
    <property type="entry name" value="Thiopep_bacteriocin_synth_dom"/>
</dbReference>
<evidence type="ECO:0000313" key="2">
    <source>
        <dbReference type="EMBL" id="XDV61551.1"/>
    </source>
</evidence>